<dbReference type="GO" id="GO:0004386">
    <property type="term" value="F:helicase activity"/>
    <property type="evidence" value="ECO:0007669"/>
    <property type="project" value="InterPro"/>
</dbReference>
<dbReference type="Proteomes" id="UP000241986">
    <property type="component" value="Unassembled WGS sequence"/>
</dbReference>
<dbReference type="InterPro" id="IPR047187">
    <property type="entry name" value="SF1_C_Upf1"/>
</dbReference>
<dbReference type="SUPFAM" id="SSF52540">
    <property type="entry name" value="P-loop containing nucleoside triphosphate hydrolases"/>
    <property type="match status" value="1"/>
</dbReference>
<dbReference type="CDD" id="cd18808">
    <property type="entry name" value="SF1_C_Upf1"/>
    <property type="match status" value="1"/>
</dbReference>
<evidence type="ECO:0000259" key="4">
    <source>
        <dbReference type="Pfam" id="PF18741"/>
    </source>
</evidence>
<dbReference type="InterPro" id="IPR045055">
    <property type="entry name" value="DNA2/NAM7-like"/>
</dbReference>
<dbReference type="InterPro" id="IPR011335">
    <property type="entry name" value="Restrct_endonuc-II-like"/>
</dbReference>
<evidence type="ECO:0000259" key="2">
    <source>
        <dbReference type="Pfam" id="PF13086"/>
    </source>
</evidence>
<feature type="domain" description="DNA2/NAM7 helicase-like C-terminal" evidence="3">
    <location>
        <begin position="1030"/>
        <end position="1226"/>
    </location>
</feature>
<protein>
    <submittedName>
        <fullName evidence="5">DUF3320 domain-containing protein</fullName>
    </submittedName>
</protein>
<dbReference type="RefSeq" id="WP_107682383.1">
    <property type="nucleotide sequence ID" value="NZ_CAWQUB010000001.1"/>
</dbReference>
<dbReference type="InterPro" id="IPR021754">
    <property type="entry name" value="DUF3320"/>
</dbReference>
<dbReference type="Gene3D" id="3.40.50.300">
    <property type="entry name" value="P-loop containing nucleotide triphosphate hydrolases"/>
    <property type="match status" value="3"/>
</dbReference>
<organism evidence="5 6">
    <name type="scientific">Aeromonas veronii</name>
    <dbReference type="NCBI Taxonomy" id="654"/>
    <lineage>
        <taxon>Bacteria</taxon>
        <taxon>Pseudomonadati</taxon>
        <taxon>Pseudomonadota</taxon>
        <taxon>Gammaproteobacteria</taxon>
        <taxon>Aeromonadales</taxon>
        <taxon>Aeromonadaceae</taxon>
        <taxon>Aeromonas</taxon>
    </lineage>
</organism>
<feature type="domain" description="DUF3320" evidence="1">
    <location>
        <begin position="1423"/>
        <end position="1469"/>
    </location>
</feature>
<name>A0A2T4N5X6_AERVE</name>
<dbReference type="InterPro" id="IPR027417">
    <property type="entry name" value="P-loop_NTPase"/>
</dbReference>
<dbReference type="Pfam" id="PF13086">
    <property type="entry name" value="AAA_11"/>
    <property type="match status" value="2"/>
</dbReference>
<evidence type="ECO:0000313" key="5">
    <source>
        <dbReference type="EMBL" id="PTH82213.1"/>
    </source>
</evidence>
<dbReference type="FunFam" id="3.40.960.10:FF:000002">
    <property type="entry name" value="DNA helicase related protein"/>
    <property type="match status" value="1"/>
</dbReference>
<dbReference type="SUPFAM" id="SSF52980">
    <property type="entry name" value="Restriction endonuclease-like"/>
    <property type="match status" value="1"/>
</dbReference>
<evidence type="ECO:0000313" key="6">
    <source>
        <dbReference type="Proteomes" id="UP000241986"/>
    </source>
</evidence>
<dbReference type="EMBL" id="PZKL01000012">
    <property type="protein sequence ID" value="PTH82213.1"/>
    <property type="molecule type" value="Genomic_DNA"/>
</dbReference>
<evidence type="ECO:0000259" key="3">
    <source>
        <dbReference type="Pfam" id="PF13087"/>
    </source>
</evidence>
<feature type="domain" description="DNA2/NAM7 helicase helicase" evidence="2">
    <location>
        <begin position="970"/>
        <end position="1009"/>
    </location>
</feature>
<dbReference type="Pfam" id="PF18741">
    <property type="entry name" value="MTES_1575"/>
    <property type="match status" value="1"/>
</dbReference>
<dbReference type="PANTHER" id="PTHR10887:SF530">
    <property type="entry name" value="SUPERFAMILY I DNA HELICASES"/>
    <property type="match status" value="1"/>
</dbReference>
<feature type="domain" description="DNA2/NAM7 helicase helicase" evidence="2">
    <location>
        <begin position="329"/>
        <end position="392"/>
    </location>
</feature>
<comment type="caution">
    <text evidence="5">The sequence shown here is derived from an EMBL/GenBank/DDBJ whole genome shotgun (WGS) entry which is preliminary data.</text>
</comment>
<dbReference type="InterPro" id="IPR041679">
    <property type="entry name" value="DNA2/NAM7-like_C"/>
</dbReference>
<dbReference type="FunFam" id="3.40.50.300:FF:002063">
    <property type="entry name" value="DNA helicase related protein"/>
    <property type="match status" value="1"/>
</dbReference>
<dbReference type="Pfam" id="PF11784">
    <property type="entry name" value="DUF3320"/>
    <property type="match status" value="1"/>
</dbReference>
<dbReference type="Gene3D" id="3.40.960.10">
    <property type="entry name" value="VSR Endonuclease"/>
    <property type="match status" value="1"/>
</dbReference>
<reference evidence="5 6" key="1">
    <citation type="submission" date="2018-03" db="EMBL/GenBank/DDBJ databases">
        <title>Aeromonas veronii whole genome sequencing and analysis.</title>
        <authorList>
            <person name="Xie H."/>
            <person name="Liu T."/>
            <person name="Wang K."/>
        </authorList>
    </citation>
    <scope>NUCLEOTIDE SEQUENCE [LARGE SCALE GENOMIC DNA]</scope>
    <source>
        <strain evidence="5 6">XH.VA.1</strain>
    </source>
</reference>
<dbReference type="InterPro" id="IPR041677">
    <property type="entry name" value="DNA2/NAM7_AAA_11"/>
</dbReference>
<proteinExistence type="predicted"/>
<sequence length="1588" mass="176694">MSAVISQKLQSSRKELLDIGLRNNMLNFRKTAKTLMVVDERSEEVFNILYRQEKAMTFAPMARKRLAELAKAAKPEEAGDDTASDEELLHELDSLGWSSVADEADEDEAGKARRHMDTHLQTAIDDERLFLQLLKIHTEAKGFIEEQGVNTLFLALGFLHWYEADSSENLRKAPLILLPVCLERSGAKDAFKLKYSGDELMANLSLVAKLKTDFGLDMTSCAFDEDSLATDESGLGRFYGDVADVVSKQGRWKVASNEIALGFFSFGKFLMFRDLDPKSWPEEKQPDAHGVMKRLLGSGFGDIGAAYPEDVNIDSVIAPGDVRFVKDADSSQTEAILEVREGSNLVIQGPPGTGKSQTITNIIAELIGQKKTVLFVAEKMAALEVVKRRLDESHLGDAVLELHSHKSTKQSVLKELGRTLDQGRPLTNVGEDDLARLKELQDGLNQYCEAVSASAGASGLPFVDVLGRYLKLKRVYAGLPVIPFAPMAAWSYAEQQKRLELVEELVLHLEEMGRPDLSVFWGSERTFFSPIEQSRANDALQLAGSHLNALQSAATALSERLMLTQPATLADVDVVCRAARRAAEAPRLEGVQLSTGEWQSRRDVIRELLEAGEHMTACRAKHDSQLIDAAWEQDLLEVRQSLVAYGEKWWRVFSGRFRAARSRLQGLARETLPTTNGGMLELVDSVLTYQQNKKVYDQYEALGSALFGAQWQRQKSDWAVLERLSAWVIKLHDDLGNGQIPQGIIAFLAGHTDASGLGDTVTRIEQHVVGLDKALRSALEVTGMQAENAKADVRKLGLAALGERLQQWQESLTALYQMARFNVLVEQLHKAKLDDLLEIAVSSDEPKQLPAILDFSWYSGLVQRVYAEKPALQQFDRIKHEHQIARFKLLDLASLNHAQTHLARQVWEGMPNINQPGEMAVLRAELNKKRRHIPIRQLIEKAGRAIQQIKPVFMMSPMSIANFLPPGKLEFDVVVFDEASQVKAVDAFGAIMRGKQVVVVGDTRQMPPTDFFSRDVELDDEDAATADIESILSMFKAAGSQERYLRWHYRSRHESLIAVSNVEFYDSKLVVFPSAGQHPHASGVSFDYLPDALYDRGRTRTNKGEAKAVAQAVMQHAIRTPELSLGVAAFSVAQRDLIQVEIELLRRQMPEAEAFFTSQGSEPFFVKNLENIQGDERDKIFISIGYGRNESGRIAKEFGPLNREGGHRRLNVLITRAKMAMRVFCNFRADELEIDAGASLGVRALKNFLKFAETGELEVARETGKAADSPFELEVIEALRERNYEVEPQVGTAGYFIDIAVKDPEYPGRYLLAIECDGAAYHSSRSARDRDRLRQGVLEGLGWNFHRIWSTDWFRNPQQEITRAVAAIEAARTKIADRRDAIPEVVPEPKHEIIRGASAEEAVPNSSQPYVKANLALVASTTELHQEKPEQLARMIQSVVDVEAPVHSMEVTRRLMGAFGVTRAGVRITAAVEKAILLGARQRLFNSKDGFLYSADSRIIPIRSRAHWGAAERKLEWVAPEEIDNALLETVTLGFSMNSDEAISGALGLLGFGRATSKITAELEKRIHHLTATGRLQEAGGVVTTTLQ</sequence>
<gene>
    <name evidence="5" type="ORF">DAA48_02260</name>
</gene>
<feature type="domain" description="Restriction endonuclease type II-like" evidence="4">
    <location>
        <begin position="1271"/>
        <end position="1368"/>
    </location>
</feature>
<evidence type="ECO:0000259" key="1">
    <source>
        <dbReference type="Pfam" id="PF11784"/>
    </source>
</evidence>
<accession>A0A2T4N5X6</accession>
<dbReference type="Pfam" id="PF13087">
    <property type="entry name" value="AAA_12"/>
    <property type="match status" value="1"/>
</dbReference>
<dbReference type="PANTHER" id="PTHR10887">
    <property type="entry name" value="DNA2/NAM7 HELICASE FAMILY"/>
    <property type="match status" value="1"/>
</dbReference>
<dbReference type="InterPro" id="IPR025103">
    <property type="entry name" value="DUF4011"/>
</dbReference>
<dbReference type="InterPro" id="IPR049468">
    <property type="entry name" value="Restrct_endonuc-II-like_dom"/>
</dbReference>
<dbReference type="Pfam" id="PF13195">
    <property type="entry name" value="DUF4011"/>
    <property type="match status" value="1"/>
</dbReference>